<comment type="caution">
    <text evidence="2">The sequence shown here is derived from an EMBL/GenBank/DDBJ whole genome shotgun (WGS) entry which is preliminary data.</text>
</comment>
<reference evidence="3" key="1">
    <citation type="journal article" date="2016" name="Front. Microbiol.">
        <title>Molecular Keys to the Janthinobacterium and Duganella spp. Interaction with the Plant Pathogen Fusarium graminearum.</title>
        <authorList>
            <person name="Haack F.S."/>
            <person name="Poehlein A."/>
            <person name="Kroger C."/>
            <person name="Voigt C.A."/>
            <person name="Piepenbring M."/>
            <person name="Bode H.B."/>
            <person name="Daniel R."/>
            <person name="Schafer W."/>
            <person name="Streit W.R."/>
        </authorList>
    </citation>
    <scope>NUCLEOTIDE SEQUENCE [LARGE SCALE GENOMIC DNA]</scope>
    <source>
        <strain evidence="3">T54</strain>
    </source>
</reference>
<dbReference type="EMBL" id="LROM01000007">
    <property type="protein sequence ID" value="OFA09195.1"/>
    <property type="molecule type" value="Genomic_DNA"/>
</dbReference>
<feature type="compositionally biased region" description="Basic and acidic residues" evidence="1">
    <location>
        <begin position="117"/>
        <end position="126"/>
    </location>
</feature>
<sequence length="138" mass="15163">MRAAFEAWAQRDGHIVRRREDKPEEYLVFETQRRWVIWQAALEHGKTPGGRKTAAQKEAAAAEKRAAEALQRVPAVSQDEAAVRNQVLNEVLDAFSSLGGQGGMDDILKVVNGLKKKQQEQAEERAPAATKAAATQSA</sequence>
<evidence type="ECO:0000313" key="2">
    <source>
        <dbReference type="EMBL" id="OFA09195.1"/>
    </source>
</evidence>
<dbReference type="Pfam" id="PF26207">
    <property type="entry name" value="Phage_phiTE_015"/>
    <property type="match status" value="1"/>
</dbReference>
<proteinExistence type="predicted"/>
<name>A0A1E7X7U6_9BURK</name>
<dbReference type="OrthoDB" id="8703479at2"/>
<keyword evidence="3" id="KW-1185">Reference proteome</keyword>
<dbReference type="PATRIC" id="fig|762836.4.peg.88"/>
<dbReference type="InterPro" id="IPR058601">
    <property type="entry name" value="Phage_phiTE_015-like"/>
</dbReference>
<feature type="region of interest" description="Disordered" evidence="1">
    <location>
        <begin position="115"/>
        <end position="138"/>
    </location>
</feature>
<feature type="compositionally biased region" description="Low complexity" evidence="1">
    <location>
        <begin position="127"/>
        <end position="138"/>
    </location>
</feature>
<organism evidence="2 3">
    <name type="scientific">Duganella phyllosphaerae</name>
    <dbReference type="NCBI Taxonomy" id="762836"/>
    <lineage>
        <taxon>Bacteria</taxon>
        <taxon>Pseudomonadati</taxon>
        <taxon>Pseudomonadota</taxon>
        <taxon>Betaproteobacteria</taxon>
        <taxon>Burkholderiales</taxon>
        <taxon>Oxalobacteraceae</taxon>
        <taxon>Telluria group</taxon>
        <taxon>Duganella</taxon>
    </lineage>
</organism>
<accession>A0A1E7X7U6</accession>
<dbReference type="AlphaFoldDB" id="A0A1E7X7U6"/>
<evidence type="ECO:0000313" key="3">
    <source>
        <dbReference type="Proteomes" id="UP000175989"/>
    </source>
</evidence>
<gene>
    <name evidence="2" type="ORF">DUPY_00840</name>
</gene>
<protein>
    <submittedName>
        <fullName evidence="2">Uncharacterized protein</fullName>
    </submittedName>
</protein>
<evidence type="ECO:0000256" key="1">
    <source>
        <dbReference type="SAM" id="MobiDB-lite"/>
    </source>
</evidence>
<dbReference type="Proteomes" id="UP000175989">
    <property type="component" value="Unassembled WGS sequence"/>
</dbReference>